<feature type="compositionally biased region" description="Pro residues" evidence="1">
    <location>
        <begin position="1"/>
        <end position="11"/>
    </location>
</feature>
<dbReference type="EMBL" id="JACXAA010000019">
    <property type="protein sequence ID" value="MBD2757271.1"/>
    <property type="molecule type" value="Genomic_DNA"/>
</dbReference>
<accession>A0A927GGV3</accession>
<gene>
    <name evidence="2" type="ORF">IC230_30630</name>
</gene>
<comment type="caution">
    <text evidence="2">The sequence shown here is derived from an EMBL/GenBank/DDBJ whole genome shotgun (WGS) entry which is preliminary data.</text>
</comment>
<keyword evidence="3" id="KW-1185">Reference proteome</keyword>
<protein>
    <submittedName>
        <fullName evidence="2">Uncharacterized protein</fullName>
    </submittedName>
</protein>
<reference evidence="2" key="1">
    <citation type="submission" date="2020-09" db="EMBL/GenBank/DDBJ databases">
        <authorList>
            <person name="Kim M.K."/>
        </authorList>
    </citation>
    <scope>NUCLEOTIDE SEQUENCE</scope>
    <source>
        <strain evidence="2">BT704</strain>
    </source>
</reference>
<proteinExistence type="predicted"/>
<dbReference type="RefSeq" id="WP_191042892.1">
    <property type="nucleotide sequence ID" value="NZ_JACXAA010000019.1"/>
</dbReference>
<dbReference type="Gene3D" id="3.40.50.450">
    <property type="match status" value="1"/>
</dbReference>
<sequence>MDSPDTYPPYPLRTRANVQQPNGTANFGNVTGGTKLTLVTCIREDKPYLVNPDVEQLQV</sequence>
<organism evidence="2 3">
    <name type="scientific">Spirosoma validum</name>
    <dbReference type="NCBI Taxonomy" id="2771355"/>
    <lineage>
        <taxon>Bacteria</taxon>
        <taxon>Pseudomonadati</taxon>
        <taxon>Bacteroidota</taxon>
        <taxon>Cytophagia</taxon>
        <taxon>Cytophagales</taxon>
        <taxon>Cytophagaceae</taxon>
        <taxon>Spirosoma</taxon>
    </lineage>
</organism>
<dbReference type="Proteomes" id="UP000653797">
    <property type="component" value="Unassembled WGS sequence"/>
</dbReference>
<feature type="compositionally biased region" description="Polar residues" evidence="1">
    <location>
        <begin position="16"/>
        <end position="30"/>
    </location>
</feature>
<evidence type="ECO:0000313" key="3">
    <source>
        <dbReference type="Proteomes" id="UP000653797"/>
    </source>
</evidence>
<evidence type="ECO:0000313" key="2">
    <source>
        <dbReference type="EMBL" id="MBD2757271.1"/>
    </source>
</evidence>
<dbReference type="AlphaFoldDB" id="A0A927GGV3"/>
<feature type="region of interest" description="Disordered" evidence="1">
    <location>
        <begin position="1"/>
        <end position="30"/>
    </location>
</feature>
<evidence type="ECO:0000256" key="1">
    <source>
        <dbReference type="SAM" id="MobiDB-lite"/>
    </source>
</evidence>
<name>A0A927GGV3_9BACT</name>